<dbReference type="GO" id="GO:0043565">
    <property type="term" value="F:sequence-specific DNA binding"/>
    <property type="evidence" value="ECO:0007669"/>
    <property type="project" value="InterPro"/>
</dbReference>
<dbReference type="SUPFAM" id="SSF46689">
    <property type="entry name" value="Homeodomain-like"/>
    <property type="match status" value="1"/>
</dbReference>
<feature type="transmembrane region" description="Helical" evidence="4">
    <location>
        <begin position="98"/>
        <end position="118"/>
    </location>
</feature>
<reference evidence="6 7" key="1">
    <citation type="submission" date="2018-06" db="EMBL/GenBank/DDBJ databases">
        <title>Spongiibacterium sp. HME9304 Genome sequencing and assembly.</title>
        <authorList>
            <person name="Kang H."/>
            <person name="Kim H."/>
            <person name="Joh K."/>
        </authorList>
    </citation>
    <scope>NUCLEOTIDE SEQUENCE [LARGE SCALE GENOMIC DNA]</scope>
    <source>
        <strain evidence="6 7">HME9304</strain>
    </source>
</reference>
<dbReference type="EMBL" id="CP030104">
    <property type="protein sequence ID" value="AWX45877.1"/>
    <property type="molecule type" value="Genomic_DNA"/>
</dbReference>
<evidence type="ECO:0000256" key="2">
    <source>
        <dbReference type="ARBA" id="ARBA00023125"/>
    </source>
</evidence>
<accession>A0A2Z4LX61</accession>
<keyword evidence="2" id="KW-0238">DNA-binding</keyword>
<keyword evidence="1" id="KW-0805">Transcription regulation</keyword>
<dbReference type="PROSITE" id="PS01124">
    <property type="entry name" value="HTH_ARAC_FAMILY_2"/>
    <property type="match status" value="1"/>
</dbReference>
<keyword evidence="4" id="KW-0812">Transmembrane</keyword>
<dbReference type="PANTHER" id="PTHR43280">
    <property type="entry name" value="ARAC-FAMILY TRANSCRIPTIONAL REGULATOR"/>
    <property type="match status" value="1"/>
</dbReference>
<keyword evidence="4" id="KW-1133">Transmembrane helix</keyword>
<gene>
    <name evidence="6" type="ORF">HME9304_02907</name>
</gene>
<dbReference type="OrthoDB" id="9779074at2"/>
<dbReference type="AlphaFoldDB" id="A0A2Z4LX61"/>
<feature type="domain" description="HTH araC/xylS-type" evidence="5">
    <location>
        <begin position="268"/>
        <end position="369"/>
    </location>
</feature>
<proteinExistence type="predicted"/>
<evidence type="ECO:0000259" key="5">
    <source>
        <dbReference type="PROSITE" id="PS01124"/>
    </source>
</evidence>
<feature type="transmembrane region" description="Helical" evidence="4">
    <location>
        <begin position="134"/>
        <end position="156"/>
    </location>
</feature>
<dbReference type="Gene3D" id="1.10.10.60">
    <property type="entry name" value="Homeodomain-like"/>
    <property type="match status" value="2"/>
</dbReference>
<feature type="transmembrane region" description="Helical" evidence="4">
    <location>
        <begin position="212"/>
        <end position="233"/>
    </location>
</feature>
<feature type="transmembrane region" description="Helical" evidence="4">
    <location>
        <begin position="177"/>
        <end position="200"/>
    </location>
</feature>
<dbReference type="Proteomes" id="UP000248536">
    <property type="component" value="Chromosome"/>
</dbReference>
<dbReference type="PANTHER" id="PTHR43280:SF29">
    <property type="entry name" value="ARAC-FAMILY TRANSCRIPTIONAL REGULATOR"/>
    <property type="match status" value="1"/>
</dbReference>
<keyword evidence="3" id="KW-0804">Transcription</keyword>
<dbReference type="InterPro" id="IPR018060">
    <property type="entry name" value="HTH_AraC"/>
</dbReference>
<feature type="transmembrane region" description="Helical" evidence="4">
    <location>
        <begin position="62"/>
        <end position="86"/>
    </location>
</feature>
<evidence type="ECO:0000256" key="1">
    <source>
        <dbReference type="ARBA" id="ARBA00023015"/>
    </source>
</evidence>
<organism evidence="6 7">
    <name type="scientific">Flagellimonas maritima</name>
    <dbReference type="NCBI Taxonomy" id="1383885"/>
    <lineage>
        <taxon>Bacteria</taxon>
        <taxon>Pseudomonadati</taxon>
        <taxon>Bacteroidota</taxon>
        <taxon>Flavobacteriia</taxon>
        <taxon>Flavobacteriales</taxon>
        <taxon>Flavobacteriaceae</taxon>
        <taxon>Flagellimonas</taxon>
    </lineage>
</organism>
<dbReference type="InterPro" id="IPR009057">
    <property type="entry name" value="Homeodomain-like_sf"/>
</dbReference>
<keyword evidence="7" id="KW-1185">Reference proteome</keyword>
<dbReference type="SMART" id="SM00342">
    <property type="entry name" value="HTH_ARAC"/>
    <property type="match status" value="1"/>
</dbReference>
<dbReference type="GO" id="GO:0003700">
    <property type="term" value="F:DNA-binding transcription factor activity"/>
    <property type="evidence" value="ECO:0007669"/>
    <property type="project" value="InterPro"/>
</dbReference>
<dbReference type="Pfam" id="PF12833">
    <property type="entry name" value="HTH_18"/>
    <property type="match status" value="1"/>
</dbReference>
<feature type="transmembrane region" description="Helical" evidence="4">
    <location>
        <begin position="35"/>
        <end position="56"/>
    </location>
</feature>
<evidence type="ECO:0000313" key="7">
    <source>
        <dbReference type="Proteomes" id="UP000248536"/>
    </source>
</evidence>
<dbReference type="KEGG" id="spon:HME9304_02907"/>
<name>A0A2Z4LX61_9FLAO</name>
<protein>
    <recommendedName>
        <fullName evidence="5">HTH araC/xylS-type domain-containing protein</fullName>
    </recommendedName>
</protein>
<evidence type="ECO:0000256" key="4">
    <source>
        <dbReference type="SAM" id="Phobius"/>
    </source>
</evidence>
<evidence type="ECO:0000313" key="6">
    <source>
        <dbReference type="EMBL" id="AWX45877.1"/>
    </source>
</evidence>
<dbReference type="RefSeq" id="WP_112379227.1">
    <property type="nucleotide sequence ID" value="NZ_CP030104.1"/>
</dbReference>
<feature type="transmembrane region" description="Helical" evidence="4">
    <location>
        <begin position="6"/>
        <end position="28"/>
    </location>
</feature>
<evidence type="ECO:0000256" key="3">
    <source>
        <dbReference type="ARBA" id="ARBA00023163"/>
    </source>
</evidence>
<keyword evidence="4" id="KW-0472">Membrane</keyword>
<sequence length="373" mass="43876">MSSFNFVDVIFLIGIAQGLFLGITLPIVHQKNTSANIILSLQLIFACLMLLMRMIIYKAEEIWIIRYICIVETFIFMYGPLGYMYLKRLLEKNQQNYTLGWVHYIPALLYFSFLLVIANYTDKEYISRLSSGKFYIPFLVAETAALILNIYYWYLCGRLFLSYQKNQKHQLSFSQRAISFVKIVLFVIGSILFLWVLGFISKYFLNYNIDIISYNIIWIGIPILIYVVGYYALRQPEIFRISTNKDKPNAVKFKLEDEEIIHLKQNLEVLMDKEKVYLDNELTLVELSKRLNTSTNNLSWLLNNIYKKSFYNYINQQRVSAFLRKIKNREHLSKTLFSLSLEVGFNSKSTFNKAFREVVDDTPSGYIKKHAIK</sequence>